<dbReference type="AlphaFoldDB" id="E1QU12"/>
<gene>
    <name evidence="3" type="ordered locus">Vdis_0408</name>
</gene>
<dbReference type="Proteomes" id="UP000006681">
    <property type="component" value="Chromosome"/>
</dbReference>
<dbReference type="InterPro" id="IPR014729">
    <property type="entry name" value="Rossmann-like_a/b/a_fold"/>
</dbReference>
<organism evidence="3 4">
    <name type="scientific">Vulcanisaeta distributa (strain DSM 14429 / JCM 11212 / NBRC 100878 / IC-017)</name>
    <dbReference type="NCBI Taxonomy" id="572478"/>
    <lineage>
        <taxon>Archaea</taxon>
        <taxon>Thermoproteota</taxon>
        <taxon>Thermoprotei</taxon>
        <taxon>Thermoproteales</taxon>
        <taxon>Thermoproteaceae</taxon>
        <taxon>Vulcanisaeta</taxon>
    </lineage>
</organism>
<dbReference type="Gene3D" id="3.40.50.1220">
    <property type="entry name" value="TPP-binding domain"/>
    <property type="match status" value="1"/>
</dbReference>
<reference evidence="4" key="2">
    <citation type="journal article" date="2010" name="Stand. Genomic Sci.">
        <title>Complete genome sequence of Vulcanisaeta distributa type strain (IC-017T).</title>
        <authorList>
            <person name="Mavromatis K."/>
            <person name="Sikorski J."/>
            <person name="Pabst E."/>
            <person name="Teshima H."/>
            <person name="Lapidus A."/>
            <person name="Lucas S."/>
            <person name="Nolan M."/>
            <person name="Glavina Del Rio T."/>
            <person name="Cheng J."/>
            <person name="Bruce D."/>
            <person name="Goodwin L."/>
            <person name="Pitluck S."/>
            <person name="Liolios K."/>
            <person name="Ivanova N."/>
            <person name="Mikhailova N."/>
            <person name="Pati A."/>
            <person name="Chen A."/>
            <person name="Palaniappan K."/>
            <person name="Land M."/>
            <person name="Hauser L."/>
            <person name="Chang Y."/>
            <person name="Jeffries C."/>
            <person name="Rohde M."/>
            <person name="Spring S."/>
            <person name="Goker M."/>
            <person name="Wirth R."/>
            <person name="Woyke T."/>
            <person name="Bristow J."/>
            <person name="Eisen J."/>
            <person name="Markowitz V."/>
            <person name="Hugenholtz P."/>
            <person name="Klenk H."/>
            <person name="Kyrpides N."/>
        </authorList>
    </citation>
    <scope>NUCLEOTIDE SEQUENCE [LARGE SCALE GENOMIC DNA]</scope>
    <source>
        <strain evidence="4">DSM 14429 / JCM 11212 / NBRC 100878 / IC-017</strain>
    </source>
</reference>
<dbReference type="STRING" id="572478.Vdis_0408"/>
<sequence>MSAAQAQQKICSEWNPVNKNEYRGIWVYVEYVNGVIKDGSLQLIGKARELAGKISTDVTAVVLGYNLGDAVKEPIYYGADKVIYVDHPALAKYVPHIYANVIVQLANKYKPEIILFAATKRGRELAPYVANSLRTGITADCTELDVDPKTRDLDQVRPTYGGNILAHIRTPTRRPQLASVRPNVFPTPPRDTSRKGEIIEETINSIPSINGQGLIEVKSVVKGEELPPVEKADIVVVAGRGVGSADGVKLLTELAKLLGGTIGGTKKVVDAGWLAADRQVGQTGKTIRPTLYIGVGVSGAIQHVFGMKESKIIVAINSDPNAPIFQYADYGIVGDYRDVVKELIELLKNYKK</sequence>
<dbReference type="EMBL" id="CP002100">
    <property type="protein sequence ID" value="ADN49809.1"/>
    <property type="molecule type" value="Genomic_DNA"/>
</dbReference>
<dbReference type="GeneID" id="9751326"/>
<reference evidence="3 4" key="1">
    <citation type="journal article" date="2010" name="Stand. Genomic Sci.">
        <title>Complete genome sequence of Vulcanisaeta distributa type strain (IC-017).</title>
        <authorList>
            <person name="Mavromatis K."/>
            <person name="Sikorski J."/>
            <person name="Pabst E."/>
            <person name="Teshima H."/>
            <person name="Lapidus A."/>
            <person name="Lucas S."/>
            <person name="Nolan M."/>
            <person name="Glavina Del Rio T."/>
            <person name="Cheng J.F."/>
            <person name="Bruce D."/>
            <person name="Goodwin L."/>
            <person name="Pitluck S."/>
            <person name="Liolios K."/>
            <person name="Ivanova N."/>
            <person name="Mikhailova N."/>
            <person name="Pati A."/>
            <person name="Chen A."/>
            <person name="Palaniappan K."/>
            <person name="Land M."/>
            <person name="Hauser L."/>
            <person name="Chang Y.J."/>
            <person name="Jeffries C.D."/>
            <person name="Rohde M."/>
            <person name="Spring S."/>
            <person name="Goker M."/>
            <person name="Wirth R."/>
            <person name="Woyke T."/>
            <person name="Bristow J."/>
            <person name="Eisen J.A."/>
            <person name="Markowitz V."/>
            <person name="Hugenholtz P."/>
            <person name="Klenk H.P."/>
            <person name="Kyrpides N.C."/>
        </authorList>
    </citation>
    <scope>NUCLEOTIDE SEQUENCE [LARGE SCALE GENOMIC DNA]</scope>
    <source>
        <strain evidence="4">DSM 14429 / JCM 11212 / NBRC 100878 / IC-017</strain>
    </source>
</reference>
<evidence type="ECO:0000259" key="2">
    <source>
        <dbReference type="SMART" id="SM00893"/>
    </source>
</evidence>
<evidence type="ECO:0000313" key="3">
    <source>
        <dbReference type="EMBL" id="ADN49809.1"/>
    </source>
</evidence>
<dbReference type="PIRSF" id="PIRSF000089">
    <property type="entry name" value="Electra_flavoP_a"/>
    <property type="match status" value="1"/>
</dbReference>
<dbReference type="HOGENOM" id="CLU_034178_1_1_2"/>
<dbReference type="Pfam" id="PF00766">
    <property type="entry name" value="ETF_alpha"/>
    <property type="match status" value="1"/>
</dbReference>
<dbReference type="PANTHER" id="PTHR43153:SF1">
    <property type="entry name" value="ELECTRON TRANSFER FLAVOPROTEIN SUBUNIT ALPHA, MITOCHONDRIAL"/>
    <property type="match status" value="1"/>
</dbReference>
<dbReference type="InterPro" id="IPR001308">
    <property type="entry name" value="ETF_a/FixB"/>
</dbReference>
<dbReference type="InterPro" id="IPR014731">
    <property type="entry name" value="ETF_asu_C"/>
</dbReference>
<dbReference type="InterPro" id="IPR033947">
    <property type="entry name" value="ETF_alpha_N"/>
</dbReference>
<dbReference type="GO" id="GO:0050660">
    <property type="term" value="F:flavin adenine dinucleotide binding"/>
    <property type="evidence" value="ECO:0007669"/>
    <property type="project" value="InterPro"/>
</dbReference>
<dbReference type="InterPro" id="IPR014730">
    <property type="entry name" value="ETF_a/b_N"/>
</dbReference>
<accession>E1QU12</accession>
<dbReference type="PANTHER" id="PTHR43153">
    <property type="entry name" value="ELECTRON TRANSFER FLAVOPROTEIN ALPHA"/>
    <property type="match status" value="1"/>
</dbReference>
<dbReference type="CDD" id="cd01715">
    <property type="entry name" value="ETF_alpha"/>
    <property type="match status" value="1"/>
</dbReference>
<dbReference type="Pfam" id="PF01012">
    <property type="entry name" value="ETF"/>
    <property type="match status" value="1"/>
</dbReference>
<dbReference type="InterPro" id="IPR029035">
    <property type="entry name" value="DHS-like_NAD/FAD-binding_dom"/>
</dbReference>
<dbReference type="OrthoDB" id="307696at2157"/>
<comment type="similarity">
    <text evidence="1">Belongs to the ETF alpha-subunit/FixB family.</text>
</comment>
<dbReference type="Gene3D" id="3.40.50.620">
    <property type="entry name" value="HUPs"/>
    <property type="match status" value="1"/>
</dbReference>
<dbReference type="KEGG" id="vdi:Vdis_0408"/>
<name>E1QU12_VULDI</name>
<evidence type="ECO:0000313" key="4">
    <source>
        <dbReference type="Proteomes" id="UP000006681"/>
    </source>
</evidence>
<dbReference type="GO" id="GO:0033539">
    <property type="term" value="P:fatty acid beta-oxidation using acyl-CoA dehydrogenase"/>
    <property type="evidence" value="ECO:0007669"/>
    <property type="project" value="TreeGrafter"/>
</dbReference>
<keyword evidence="4" id="KW-1185">Reference proteome</keyword>
<dbReference type="eggNOG" id="arCOG00447">
    <property type="taxonomic scope" value="Archaea"/>
</dbReference>
<dbReference type="RefSeq" id="WP_013335534.1">
    <property type="nucleotide sequence ID" value="NC_014537.1"/>
</dbReference>
<proteinExistence type="inferred from homology"/>
<dbReference type="GO" id="GO:0009055">
    <property type="term" value="F:electron transfer activity"/>
    <property type="evidence" value="ECO:0007669"/>
    <property type="project" value="InterPro"/>
</dbReference>
<protein>
    <submittedName>
        <fullName evidence="3">Electron transfer flavoprotein alpha/beta-subunit</fullName>
    </submittedName>
</protein>
<dbReference type="SUPFAM" id="SSF52402">
    <property type="entry name" value="Adenine nucleotide alpha hydrolases-like"/>
    <property type="match status" value="1"/>
</dbReference>
<dbReference type="SUPFAM" id="SSF52467">
    <property type="entry name" value="DHS-like NAD/FAD-binding domain"/>
    <property type="match status" value="1"/>
</dbReference>
<feature type="domain" description="Electron transfer flavoprotein alpha/beta-subunit N-terminal" evidence="2">
    <location>
        <begin position="25"/>
        <end position="218"/>
    </location>
</feature>
<evidence type="ECO:0000256" key="1">
    <source>
        <dbReference type="ARBA" id="ARBA00005817"/>
    </source>
</evidence>
<dbReference type="SMART" id="SM00893">
    <property type="entry name" value="ETF"/>
    <property type="match status" value="1"/>
</dbReference>